<dbReference type="EMBL" id="AMFJ01000443">
    <property type="protein sequence ID" value="EKE27699.1"/>
    <property type="molecule type" value="Genomic_DNA"/>
</dbReference>
<accession>K2GBY7</accession>
<protein>
    <submittedName>
        <fullName evidence="1">Uncharacterized protein</fullName>
    </submittedName>
</protein>
<evidence type="ECO:0000313" key="1">
    <source>
        <dbReference type="EMBL" id="EKE27699.1"/>
    </source>
</evidence>
<reference evidence="1" key="1">
    <citation type="journal article" date="2012" name="Science">
        <title>Fermentation, hydrogen, and sulfur metabolism in multiple uncultivated bacterial phyla.</title>
        <authorList>
            <person name="Wrighton K.C."/>
            <person name="Thomas B.C."/>
            <person name="Sharon I."/>
            <person name="Miller C.S."/>
            <person name="Castelle C.J."/>
            <person name="VerBerkmoes N.C."/>
            <person name="Wilkins M.J."/>
            <person name="Hettich R.L."/>
            <person name="Lipton M.S."/>
            <person name="Williams K.H."/>
            <person name="Long P.E."/>
            <person name="Banfield J.F."/>
        </authorList>
    </citation>
    <scope>NUCLEOTIDE SEQUENCE [LARGE SCALE GENOMIC DNA]</scope>
</reference>
<name>K2GBY7_9BACT</name>
<dbReference type="AlphaFoldDB" id="K2GBY7"/>
<organism evidence="1">
    <name type="scientific">uncultured bacterium</name>
    <name type="common">gcode 4</name>
    <dbReference type="NCBI Taxonomy" id="1234023"/>
    <lineage>
        <taxon>Bacteria</taxon>
        <taxon>environmental samples</taxon>
    </lineage>
</organism>
<comment type="caution">
    <text evidence="1">The sequence shown here is derived from an EMBL/GenBank/DDBJ whole genome shotgun (WGS) entry which is preliminary data.</text>
</comment>
<gene>
    <name evidence="1" type="ORF">ACD_3C00169G0009</name>
</gene>
<sequence>MEASCNGKKFEIWNISNVDVWNLWVTLGECMLSVRKILLEGGSDSEEISFLYLERKNDK</sequence>
<proteinExistence type="predicted"/>